<dbReference type="Proteomes" id="UP000295433">
    <property type="component" value="Unassembled WGS sequence"/>
</dbReference>
<comment type="caution">
    <text evidence="4">The sequence shown here is derived from an EMBL/GenBank/DDBJ whole genome shotgun (WGS) entry which is preliminary data.</text>
</comment>
<keyword evidence="5" id="KW-1185">Reference proteome</keyword>
<dbReference type="InterPro" id="IPR021069">
    <property type="entry name" value="ImpA_C"/>
</dbReference>
<feature type="domain" description="ImpA C-terminal" evidence="3">
    <location>
        <begin position="326"/>
        <end position="472"/>
    </location>
</feature>
<keyword evidence="1" id="KW-0472">Membrane</keyword>
<proteinExistence type="predicted"/>
<dbReference type="PANTHER" id="PTHR37024">
    <property type="entry name" value="TYPE VI SECRETION SYSTEM DUF2094 AND IMPA-RELATED DOMAIN PROTEIN"/>
    <property type="match status" value="1"/>
</dbReference>
<dbReference type="EMBL" id="SMBY01000017">
    <property type="protein sequence ID" value="TCV02483.1"/>
    <property type="molecule type" value="Genomic_DNA"/>
</dbReference>
<evidence type="ECO:0000313" key="4">
    <source>
        <dbReference type="EMBL" id="TCV02483.1"/>
    </source>
</evidence>
<dbReference type="RefSeq" id="WP_132459127.1">
    <property type="nucleotide sequence ID" value="NZ_JAWIZJ010000017.1"/>
</dbReference>
<evidence type="ECO:0000256" key="1">
    <source>
        <dbReference type="SAM" id="Phobius"/>
    </source>
</evidence>
<protein>
    <submittedName>
        <fullName evidence="4">Type VI secretion system protein VasL</fullName>
    </submittedName>
</protein>
<evidence type="ECO:0000313" key="5">
    <source>
        <dbReference type="Proteomes" id="UP000295433"/>
    </source>
</evidence>
<evidence type="ECO:0000259" key="3">
    <source>
        <dbReference type="Pfam" id="PF12486"/>
    </source>
</evidence>
<gene>
    <name evidence="4" type="ORF">EDC54_11718</name>
</gene>
<dbReference type="OrthoDB" id="5579595at2"/>
<sequence length="478" mass="54893">MQDAQQALKVGRDPRILPEFDTLRAEINKLSHASRPEVDWTLVHDMATTIFEKQGVDLQTAIYFALARSRLAGLNGFTESCEFLANLIVTQWDNLWPPVHQERARIEMLDWFIARVSEVIRQYAISHEHKRLVYRCERALQLMSEKLHNSGLSRIPRVENLLHFVEGYTHLFDETEIVIVSDDQELKKQDMQIPPMVFFQSDRDPDAAAPSGAPSGTGQAALPAGSILVGREKGQVKPTVLKIEAHKKQKPAWFWFVAGLLTCALPVAAVTGWQYWQGQKADALALLQQPTYTLPTAPDHNDIRQVRIALGEQTLQGMEGELINRYQAQLEQVKNVSPFYLYQYGDGLKNVMQQLYPDSLAVKEMARQWQRYLERQQDDEPKTRGYEQARAKVSDTLQQLLDLERQHRTVTISYLKSKLYDMQKDLIADVPLGIRLRELEARKMKNQPLTSAELRGMEDELRAFNIRLYRLQQDDAAN</sequence>
<dbReference type="InterPro" id="IPR010657">
    <property type="entry name" value="ImpA_N"/>
</dbReference>
<dbReference type="PANTHER" id="PTHR37024:SF5">
    <property type="entry name" value="IMPA N-TERMINAL DOMAIN-CONTAINING PROTEIN"/>
    <property type="match status" value="1"/>
</dbReference>
<accession>A0A4R3VET4</accession>
<feature type="domain" description="ImpA N-terminal" evidence="2">
    <location>
        <begin position="5"/>
        <end position="112"/>
    </location>
</feature>
<dbReference type="Pfam" id="PF12486">
    <property type="entry name" value="VasL"/>
    <property type="match status" value="1"/>
</dbReference>
<evidence type="ECO:0000259" key="2">
    <source>
        <dbReference type="Pfam" id="PF06812"/>
    </source>
</evidence>
<feature type="transmembrane region" description="Helical" evidence="1">
    <location>
        <begin position="252"/>
        <end position="276"/>
    </location>
</feature>
<reference evidence="4 5" key="1">
    <citation type="submission" date="2019-03" db="EMBL/GenBank/DDBJ databases">
        <title>Genomic Encyclopedia of Type Strains, Phase IV (KMG-IV): sequencing the most valuable type-strain genomes for metagenomic binning, comparative biology and taxonomic classification.</title>
        <authorList>
            <person name="Goeker M."/>
        </authorList>
    </citation>
    <scope>NUCLEOTIDE SEQUENCE [LARGE SCALE GENOMIC DNA]</scope>
    <source>
        <strain evidence="4 5">DSM 16730</strain>
    </source>
</reference>
<dbReference type="AlphaFoldDB" id="A0A4R3VET4"/>
<organism evidence="4 5">
    <name type="scientific">Samsonia erythrinae</name>
    <dbReference type="NCBI Taxonomy" id="160434"/>
    <lineage>
        <taxon>Bacteria</taxon>
        <taxon>Pseudomonadati</taxon>
        <taxon>Pseudomonadota</taxon>
        <taxon>Gammaproteobacteria</taxon>
        <taxon>Enterobacterales</taxon>
        <taxon>Pectobacteriaceae</taxon>
        <taxon>Samsonia</taxon>
    </lineage>
</organism>
<keyword evidence="1" id="KW-1133">Transmembrane helix</keyword>
<name>A0A4R3VET4_9GAMM</name>
<dbReference type="Pfam" id="PF06812">
    <property type="entry name" value="ImpA_N"/>
    <property type="match status" value="1"/>
</dbReference>
<keyword evidence="1" id="KW-0812">Transmembrane</keyword>